<keyword evidence="2" id="KW-0472">Membrane</keyword>
<gene>
    <name evidence="3" type="ORF">ODALV1_LOCUS1515</name>
</gene>
<keyword evidence="4" id="KW-1185">Reference proteome</keyword>
<evidence type="ECO:0000256" key="1">
    <source>
        <dbReference type="SAM" id="MobiDB-lite"/>
    </source>
</evidence>
<keyword evidence="2" id="KW-1133">Transmembrane helix</keyword>
<dbReference type="EMBL" id="CAXLJM020000004">
    <property type="protein sequence ID" value="CAL8070995.1"/>
    <property type="molecule type" value="Genomic_DNA"/>
</dbReference>
<comment type="caution">
    <text evidence="3">The sequence shown here is derived from an EMBL/GenBank/DDBJ whole genome shotgun (WGS) entry which is preliminary data.</text>
</comment>
<organism evidence="3 4">
    <name type="scientific">Orchesella dallaii</name>
    <dbReference type="NCBI Taxonomy" id="48710"/>
    <lineage>
        <taxon>Eukaryota</taxon>
        <taxon>Metazoa</taxon>
        <taxon>Ecdysozoa</taxon>
        <taxon>Arthropoda</taxon>
        <taxon>Hexapoda</taxon>
        <taxon>Collembola</taxon>
        <taxon>Entomobryomorpha</taxon>
        <taxon>Entomobryoidea</taxon>
        <taxon>Orchesellidae</taxon>
        <taxon>Orchesellinae</taxon>
        <taxon>Orchesella</taxon>
    </lineage>
</organism>
<name>A0ABP1PNT0_9HEXA</name>
<accession>A0ABP1PNT0</accession>
<evidence type="ECO:0000256" key="2">
    <source>
        <dbReference type="SAM" id="Phobius"/>
    </source>
</evidence>
<dbReference type="Proteomes" id="UP001642540">
    <property type="component" value="Unassembled WGS sequence"/>
</dbReference>
<evidence type="ECO:0000313" key="3">
    <source>
        <dbReference type="EMBL" id="CAL8070995.1"/>
    </source>
</evidence>
<sequence length="222" mass="24921">MSGVNQSFRSYVVGLLIILMLSVFASYRVEIEIEYIENPQGSGSNGSSSDDGFSKPWESPMEELQRIAQRCDEEMPDFIQIAHQATASWKTCMDSINPDFSTSESTNESTEMEENYDKSTTDPSLIISEMPICFNTTAFKSCWLSVIAALNECEEGIGDVVGAIYFALYDDTCRDGGRLAIENQRKVAEEGEPCFRNYSTPECEKNKLLRNSNDTIQFHNCL</sequence>
<protein>
    <recommendedName>
        <fullName evidence="5">DUF19 domain-containing protein</fullName>
    </recommendedName>
</protein>
<evidence type="ECO:0000313" key="4">
    <source>
        <dbReference type="Proteomes" id="UP001642540"/>
    </source>
</evidence>
<feature type="transmembrane region" description="Helical" evidence="2">
    <location>
        <begin position="12"/>
        <end position="29"/>
    </location>
</feature>
<proteinExistence type="predicted"/>
<reference evidence="3 4" key="1">
    <citation type="submission" date="2024-08" db="EMBL/GenBank/DDBJ databases">
        <authorList>
            <person name="Cucini C."/>
            <person name="Frati F."/>
        </authorList>
    </citation>
    <scope>NUCLEOTIDE SEQUENCE [LARGE SCALE GENOMIC DNA]</scope>
</reference>
<keyword evidence="2" id="KW-0812">Transmembrane</keyword>
<evidence type="ECO:0008006" key="5">
    <source>
        <dbReference type="Google" id="ProtNLM"/>
    </source>
</evidence>
<feature type="region of interest" description="Disordered" evidence="1">
    <location>
        <begin position="100"/>
        <end position="120"/>
    </location>
</feature>